<organism evidence="2 5">
    <name type="scientific">Streptococcus sanguinis</name>
    <dbReference type="NCBI Taxonomy" id="1305"/>
    <lineage>
        <taxon>Bacteria</taxon>
        <taxon>Bacillati</taxon>
        <taxon>Bacillota</taxon>
        <taxon>Bacilli</taxon>
        <taxon>Lactobacillales</taxon>
        <taxon>Streptococcaceae</taxon>
        <taxon>Streptococcus</taxon>
    </lineage>
</organism>
<keyword evidence="1" id="KW-0812">Transmembrane</keyword>
<reference evidence="3 4" key="1">
    <citation type="submission" date="2019-05" db="EMBL/GenBank/DDBJ databases">
        <title>The organization of the Streptococcus sanguinis genomes.</title>
        <authorList>
            <person name="Wu C.H."/>
            <person name="Chen Y.Y.M."/>
            <person name="Wang H.Y."/>
        </authorList>
    </citation>
    <scope>NUCLEOTIDE SEQUENCE [LARGE SCALE GENOMIC DNA]</scope>
    <source>
        <strain evidence="3 4">CGMH010</strain>
    </source>
</reference>
<evidence type="ECO:0000313" key="4">
    <source>
        <dbReference type="Proteomes" id="UP000509410"/>
    </source>
</evidence>
<dbReference type="EMBL" id="CP040556">
    <property type="protein sequence ID" value="QLB52045.1"/>
    <property type="molecule type" value="Genomic_DNA"/>
</dbReference>
<keyword evidence="1" id="KW-1133">Transmembrane helix</keyword>
<name>A0A7H8V0L2_STRSA</name>
<dbReference type="RefSeq" id="WP_176798105.1">
    <property type="nucleotide sequence ID" value="NZ_CP040798.1"/>
</dbReference>
<evidence type="ECO:0000313" key="5">
    <source>
        <dbReference type="Proteomes" id="UP000509535"/>
    </source>
</evidence>
<keyword evidence="1" id="KW-0472">Membrane</keyword>
<feature type="transmembrane region" description="Helical" evidence="1">
    <location>
        <begin position="99"/>
        <end position="123"/>
    </location>
</feature>
<reference evidence="2 5" key="2">
    <citation type="submission" date="2019-06" db="EMBL/GenBank/DDBJ databases">
        <title>The organization of the Streptococcus sanguinis genomes.</title>
        <authorList>
            <person name="Wang H.Y."/>
            <person name="Chen Y.Y.M."/>
            <person name="Wu C.H."/>
        </authorList>
    </citation>
    <scope>NUCLEOTIDE SEQUENCE [LARGE SCALE GENOMIC DNA]</scope>
    <source>
        <strain evidence="2 5">CGMH058</strain>
    </source>
</reference>
<proteinExistence type="predicted"/>
<feature type="transmembrane region" description="Helical" evidence="1">
    <location>
        <begin position="32"/>
        <end position="49"/>
    </location>
</feature>
<protein>
    <submittedName>
        <fullName evidence="2">Uncharacterized protein</fullName>
    </submittedName>
</protein>
<evidence type="ECO:0000256" key="1">
    <source>
        <dbReference type="SAM" id="Phobius"/>
    </source>
</evidence>
<dbReference type="Proteomes" id="UP000509535">
    <property type="component" value="Chromosome"/>
</dbReference>
<evidence type="ECO:0000313" key="2">
    <source>
        <dbReference type="EMBL" id="QLB49910.1"/>
    </source>
</evidence>
<accession>A0A7H8V0L2</accession>
<evidence type="ECO:0000313" key="3">
    <source>
        <dbReference type="EMBL" id="QLB52045.1"/>
    </source>
</evidence>
<feature type="transmembrane region" description="Helical" evidence="1">
    <location>
        <begin position="7"/>
        <end position="26"/>
    </location>
</feature>
<feature type="transmembrane region" description="Helical" evidence="1">
    <location>
        <begin position="70"/>
        <end position="87"/>
    </location>
</feature>
<sequence length="128" mass="14756">MKNIKKILLVMIISALCAFLLGFIYKIPTWDVTKILAFGLAFQYVCYHFSFRKGISCLSWKSSFLKFKTFLRKSIYGSLFLLAVIGYKILFSDSPNDILFFYCYVLVMFYAIGYILCLNGVVLKGESE</sequence>
<dbReference type="AlphaFoldDB" id="A0A7H8V0L2"/>
<dbReference type="EMBL" id="CP040798">
    <property type="protein sequence ID" value="QLB49910.1"/>
    <property type="molecule type" value="Genomic_DNA"/>
</dbReference>
<dbReference type="Proteomes" id="UP000509410">
    <property type="component" value="Chromosome"/>
</dbReference>
<gene>
    <name evidence="2" type="ORF">FDP16_04815</name>
    <name evidence="3" type="ORF">FFV08_04935</name>
</gene>